<gene>
    <name evidence="1" type="ORF">Fot_24458</name>
</gene>
<dbReference type="AlphaFoldDB" id="A0ABD1U7J1"/>
<evidence type="ECO:0000313" key="1">
    <source>
        <dbReference type="EMBL" id="KAL2520535.1"/>
    </source>
</evidence>
<evidence type="ECO:0000313" key="2">
    <source>
        <dbReference type="Proteomes" id="UP001604277"/>
    </source>
</evidence>
<protein>
    <recommendedName>
        <fullName evidence="3">Pentatricopeptide repeat-containing protein</fullName>
    </recommendedName>
</protein>
<dbReference type="EMBL" id="JBFOLJ010000007">
    <property type="protein sequence ID" value="KAL2520535.1"/>
    <property type="molecule type" value="Genomic_DNA"/>
</dbReference>
<sequence>MVMPVNTIMAYLGAGSTRLANVCSRARMGHTAAAEFVSLLIHRSSFGCLLLKGLRVISVVTRRVDLWDKGQSSGGLVEGQSSGIALDKYVAKERSGELPNMFKMFASLSKEKDVEIFLNLMIRKGQGKGHKLYS</sequence>
<evidence type="ECO:0008006" key="3">
    <source>
        <dbReference type="Google" id="ProtNLM"/>
    </source>
</evidence>
<keyword evidence="2" id="KW-1185">Reference proteome</keyword>
<name>A0ABD1U7J1_9LAMI</name>
<accession>A0ABD1U7J1</accession>
<organism evidence="1 2">
    <name type="scientific">Forsythia ovata</name>
    <dbReference type="NCBI Taxonomy" id="205694"/>
    <lineage>
        <taxon>Eukaryota</taxon>
        <taxon>Viridiplantae</taxon>
        <taxon>Streptophyta</taxon>
        <taxon>Embryophyta</taxon>
        <taxon>Tracheophyta</taxon>
        <taxon>Spermatophyta</taxon>
        <taxon>Magnoliopsida</taxon>
        <taxon>eudicotyledons</taxon>
        <taxon>Gunneridae</taxon>
        <taxon>Pentapetalae</taxon>
        <taxon>asterids</taxon>
        <taxon>lamiids</taxon>
        <taxon>Lamiales</taxon>
        <taxon>Oleaceae</taxon>
        <taxon>Forsythieae</taxon>
        <taxon>Forsythia</taxon>
    </lineage>
</organism>
<proteinExistence type="predicted"/>
<reference evidence="2" key="1">
    <citation type="submission" date="2024-07" db="EMBL/GenBank/DDBJ databases">
        <title>Two chromosome-level genome assemblies of Korean endemic species Abeliophyllum distichum and Forsythia ovata (Oleaceae).</title>
        <authorList>
            <person name="Jang H."/>
        </authorList>
    </citation>
    <scope>NUCLEOTIDE SEQUENCE [LARGE SCALE GENOMIC DNA]</scope>
</reference>
<comment type="caution">
    <text evidence="1">The sequence shown here is derived from an EMBL/GenBank/DDBJ whole genome shotgun (WGS) entry which is preliminary data.</text>
</comment>
<dbReference type="Proteomes" id="UP001604277">
    <property type="component" value="Unassembled WGS sequence"/>
</dbReference>